<evidence type="ECO:0000313" key="3">
    <source>
        <dbReference type="EMBL" id="QIG80936.1"/>
    </source>
</evidence>
<dbReference type="Proteomes" id="UP000501568">
    <property type="component" value="Chromosome"/>
</dbReference>
<organism evidence="3 4">
    <name type="scientific">Stakelama tenebrarum</name>
    <dbReference type="NCBI Taxonomy" id="2711215"/>
    <lineage>
        <taxon>Bacteria</taxon>
        <taxon>Pseudomonadati</taxon>
        <taxon>Pseudomonadota</taxon>
        <taxon>Alphaproteobacteria</taxon>
        <taxon>Sphingomonadales</taxon>
        <taxon>Sphingomonadaceae</taxon>
        <taxon>Stakelama</taxon>
    </lineage>
</organism>
<evidence type="ECO:0000313" key="4">
    <source>
        <dbReference type="Proteomes" id="UP000501568"/>
    </source>
</evidence>
<protein>
    <submittedName>
        <fullName evidence="3">Uncharacterized protein</fullName>
    </submittedName>
</protein>
<keyword evidence="2" id="KW-0812">Transmembrane</keyword>
<feature type="region of interest" description="Disordered" evidence="1">
    <location>
        <begin position="222"/>
        <end position="275"/>
    </location>
</feature>
<proteinExistence type="predicted"/>
<dbReference type="RefSeq" id="WP_066777484.1">
    <property type="nucleotide sequence ID" value="NZ_CP049109.1"/>
</dbReference>
<sequence length="275" mass="29502">MNLRDFLFPYAEPLSDAENKAQNEGLANDIAAIESAKFNNDPARALAEAQRVADAETARVRTAETKATTYLAVLAALVPLIIAFQAATWEERAGPAPTWLKLLVLSVATIYLAAAGYHAFRTLQVSGFERVVEGEIAAAWSTRQPLRRLTRSTLLASRRSRNAVNRKVTCIKVTHEHLIRAFAAFVLLLALDPIFYAVDWTIDDVDGSLKDTPTAAATIAAEATGEVSGESREALPEDDHPVVGSSDTSSTGPPEAPLAQPDSDAGGPPRGVRKD</sequence>
<feature type="transmembrane region" description="Helical" evidence="2">
    <location>
        <begin position="99"/>
        <end position="120"/>
    </location>
</feature>
<gene>
    <name evidence="3" type="ORF">G5C33_14825</name>
</gene>
<dbReference type="KEGG" id="spzr:G5C33_14825"/>
<keyword evidence="2" id="KW-0472">Membrane</keyword>
<feature type="transmembrane region" description="Helical" evidence="2">
    <location>
        <begin position="69"/>
        <end position="87"/>
    </location>
</feature>
<keyword evidence="2" id="KW-1133">Transmembrane helix</keyword>
<evidence type="ECO:0000256" key="2">
    <source>
        <dbReference type="SAM" id="Phobius"/>
    </source>
</evidence>
<keyword evidence="4" id="KW-1185">Reference proteome</keyword>
<feature type="compositionally biased region" description="Basic and acidic residues" evidence="1">
    <location>
        <begin position="229"/>
        <end position="241"/>
    </location>
</feature>
<dbReference type="AlphaFoldDB" id="A0A6G6Y8N9"/>
<dbReference type="EMBL" id="CP049109">
    <property type="protein sequence ID" value="QIG80936.1"/>
    <property type="molecule type" value="Genomic_DNA"/>
</dbReference>
<evidence type="ECO:0000256" key="1">
    <source>
        <dbReference type="SAM" id="MobiDB-lite"/>
    </source>
</evidence>
<accession>A0A6G6Y8N9</accession>
<reference evidence="3 4" key="1">
    <citation type="submission" date="2020-02" db="EMBL/GenBank/DDBJ databases">
        <authorList>
            <person name="Zheng R.K."/>
            <person name="Sun C.M."/>
        </authorList>
    </citation>
    <scope>NUCLEOTIDE SEQUENCE [LARGE SCALE GENOMIC DNA]</scope>
    <source>
        <strain evidence="4">zrk23</strain>
    </source>
</reference>
<name>A0A6G6Y8N9_9SPHN</name>